<evidence type="ECO:0000313" key="1">
    <source>
        <dbReference type="Ensembl" id="ENSCINP00000011820.3"/>
    </source>
</evidence>
<reference evidence="2" key="1">
    <citation type="journal article" date="2002" name="Science">
        <title>The draft genome of Ciona intestinalis: insights into chordate and vertebrate origins.</title>
        <authorList>
            <person name="Dehal P."/>
            <person name="Satou Y."/>
            <person name="Campbell R.K."/>
            <person name="Chapman J."/>
            <person name="Degnan B."/>
            <person name="De Tomaso A."/>
            <person name="Davidson B."/>
            <person name="Di Gregorio A."/>
            <person name="Gelpke M."/>
            <person name="Goodstein D.M."/>
            <person name="Harafuji N."/>
            <person name="Hastings K.E."/>
            <person name="Ho I."/>
            <person name="Hotta K."/>
            <person name="Huang W."/>
            <person name="Kawashima T."/>
            <person name="Lemaire P."/>
            <person name="Martinez D."/>
            <person name="Meinertzhagen I.A."/>
            <person name="Necula S."/>
            <person name="Nonaka M."/>
            <person name="Putnam N."/>
            <person name="Rash S."/>
            <person name="Saiga H."/>
            <person name="Satake M."/>
            <person name="Terry A."/>
            <person name="Yamada L."/>
            <person name="Wang H.G."/>
            <person name="Awazu S."/>
            <person name="Azumi K."/>
            <person name="Boore J."/>
            <person name="Branno M."/>
            <person name="Chin-Bow S."/>
            <person name="DeSantis R."/>
            <person name="Doyle S."/>
            <person name="Francino P."/>
            <person name="Keys D.N."/>
            <person name="Haga S."/>
            <person name="Hayashi H."/>
            <person name="Hino K."/>
            <person name="Imai K.S."/>
            <person name="Inaba K."/>
            <person name="Kano S."/>
            <person name="Kobayashi K."/>
            <person name="Kobayashi M."/>
            <person name="Lee B.I."/>
            <person name="Makabe K.W."/>
            <person name="Manohar C."/>
            <person name="Matassi G."/>
            <person name="Medina M."/>
            <person name="Mochizuki Y."/>
            <person name="Mount S."/>
            <person name="Morishita T."/>
            <person name="Miura S."/>
            <person name="Nakayama A."/>
            <person name="Nishizaka S."/>
            <person name="Nomoto H."/>
            <person name="Ohta F."/>
            <person name="Oishi K."/>
            <person name="Rigoutsos I."/>
            <person name="Sano M."/>
            <person name="Sasaki A."/>
            <person name="Sasakura Y."/>
            <person name="Shoguchi E."/>
            <person name="Shin-i T."/>
            <person name="Spagnuolo A."/>
            <person name="Stainier D."/>
            <person name="Suzuki M.M."/>
            <person name="Tassy O."/>
            <person name="Takatori N."/>
            <person name="Tokuoka M."/>
            <person name="Yagi K."/>
            <person name="Yoshizaki F."/>
            <person name="Wada S."/>
            <person name="Zhang C."/>
            <person name="Hyatt P.D."/>
            <person name="Larimer F."/>
            <person name="Detter C."/>
            <person name="Doggett N."/>
            <person name="Glavina T."/>
            <person name="Hawkins T."/>
            <person name="Richardson P."/>
            <person name="Lucas S."/>
            <person name="Kohara Y."/>
            <person name="Levine M."/>
            <person name="Satoh N."/>
            <person name="Rokhsar D.S."/>
        </authorList>
    </citation>
    <scope>NUCLEOTIDE SEQUENCE [LARGE SCALE GENOMIC DNA]</scope>
</reference>
<proteinExistence type="predicted"/>
<keyword evidence="2" id="KW-1185">Reference proteome</keyword>
<evidence type="ECO:0000313" key="2">
    <source>
        <dbReference type="Proteomes" id="UP000008144"/>
    </source>
</evidence>
<organism evidence="1 2">
    <name type="scientific">Ciona intestinalis</name>
    <name type="common">Transparent sea squirt</name>
    <name type="synonym">Ascidia intestinalis</name>
    <dbReference type="NCBI Taxonomy" id="7719"/>
    <lineage>
        <taxon>Eukaryota</taxon>
        <taxon>Metazoa</taxon>
        <taxon>Chordata</taxon>
        <taxon>Tunicata</taxon>
        <taxon>Ascidiacea</taxon>
        <taxon>Phlebobranchia</taxon>
        <taxon>Cionidae</taxon>
        <taxon>Ciona</taxon>
    </lineage>
</organism>
<sequence>MNPIRIIFFPRLPHMQSSLVVAQVSASQQVPTMSDQVTPTFPLV</sequence>
<dbReference type="InParanoid" id="F6U2K0"/>
<dbReference type="Ensembl" id="ENSCINT00000011820.3">
    <property type="protein sequence ID" value="ENSCINP00000011820.3"/>
    <property type="gene ID" value="ENSCING00000005725.3"/>
</dbReference>
<protein>
    <submittedName>
        <fullName evidence="1">Uncharacterized protein</fullName>
    </submittedName>
</protein>
<reference evidence="1" key="2">
    <citation type="submission" date="2025-08" db="UniProtKB">
        <authorList>
            <consortium name="Ensembl"/>
        </authorList>
    </citation>
    <scope>IDENTIFICATION</scope>
</reference>
<accession>F6U2K0</accession>
<reference evidence="1" key="3">
    <citation type="submission" date="2025-09" db="UniProtKB">
        <authorList>
            <consortium name="Ensembl"/>
        </authorList>
    </citation>
    <scope>IDENTIFICATION</scope>
</reference>
<name>F6U2K0_CIOIN</name>
<dbReference type="HOGENOM" id="CLU_3227001_0_0_1"/>
<dbReference type="Proteomes" id="UP000008144">
    <property type="component" value="Unassembled WGS sequence"/>
</dbReference>
<dbReference type="AlphaFoldDB" id="F6U2K0"/>